<reference evidence="1" key="1">
    <citation type="submission" date="2022-10" db="EMBL/GenBank/DDBJ databases">
        <title>Tapping the CABI collections for fungal endophytes: first genome assemblies for Collariella, Neodidymelliopsis, Ascochyta clinopodiicola, Didymella pomorum, Didymosphaeria variabile, Neocosmospora piperis and Neocucurbitaria cava.</title>
        <authorList>
            <person name="Hill R."/>
        </authorList>
    </citation>
    <scope>NUCLEOTIDE SEQUENCE</scope>
    <source>
        <strain evidence="1">IMI 356815</strain>
    </source>
</reference>
<dbReference type="Proteomes" id="UP001140513">
    <property type="component" value="Unassembled WGS sequence"/>
</dbReference>
<dbReference type="EMBL" id="JAPEUX010000001">
    <property type="protein sequence ID" value="KAJ4360389.1"/>
    <property type="molecule type" value="Genomic_DNA"/>
</dbReference>
<proteinExistence type="predicted"/>
<accession>A0A9W8XYE8</accession>
<evidence type="ECO:0000313" key="2">
    <source>
        <dbReference type="Proteomes" id="UP001140513"/>
    </source>
</evidence>
<dbReference type="RefSeq" id="XP_056076591.1">
    <property type="nucleotide sequence ID" value="XM_056209769.1"/>
</dbReference>
<sequence length="95" mass="10278">MLSFILDGRIEQLQSPPEIIPEAGANSPPTQLLEAVNCAAKTDEIDTRAVSTVKPEENEIRGTGRSTGDWALNGHLLLKNPMHQTEQLSTSAPTE</sequence>
<dbReference type="GeneID" id="80904481"/>
<dbReference type="AlphaFoldDB" id="A0A9W8XYE8"/>
<keyword evidence="2" id="KW-1185">Reference proteome</keyword>
<evidence type="ECO:0000313" key="1">
    <source>
        <dbReference type="EMBL" id="KAJ4360389.1"/>
    </source>
</evidence>
<comment type="caution">
    <text evidence="1">The sequence shown here is derived from an EMBL/GenBank/DDBJ whole genome shotgun (WGS) entry which is preliminary data.</text>
</comment>
<organism evidence="1 2">
    <name type="scientific">Didymosphaeria variabile</name>
    <dbReference type="NCBI Taxonomy" id="1932322"/>
    <lineage>
        <taxon>Eukaryota</taxon>
        <taxon>Fungi</taxon>
        <taxon>Dikarya</taxon>
        <taxon>Ascomycota</taxon>
        <taxon>Pezizomycotina</taxon>
        <taxon>Dothideomycetes</taxon>
        <taxon>Pleosporomycetidae</taxon>
        <taxon>Pleosporales</taxon>
        <taxon>Massarineae</taxon>
        <taxon>Didymosphaeriaceae</taxon>
        <taxon>Didymosphaeria</taxon>
    </lineage>
</organism>
<name>A0A9W8XYE8_9PLEO</name>
<gene>
    <name evidence="1" type="ORF">N0V89_000951</name>
</gene>
<protein>
    <submittedName>
        <fullName evidence="1">Uncharacterized protein</fullName>
    </submittedName>
</protein>